<evidence type="ECO:0000256" key="9">
    <source>
        <dbReference type="ARBA" id="ARBA00047280"/>
    </source>
</evidence>
<dbReference type="EC" id="3.4.26.1" evidence="10"/>
<keyword evidence="4 11" id="KW-0812">Transmembrane</keyword>
<evidence type="ECO:0000256" key="1">
    <source>
        <dbReference type="ARBA" id="ARBA00004477"/>
    </source>
</evidence>
<keyword evidence="8 11" id="KW-0472">Membrane</keyword>
<evidence type="ECO:0000259" key="12">
    <source>
        <dbReference type="Pfam" id="PF02517"/>
    </source>
</evidence>
<comment type="similarity">
    <text evidence="2">Belongs to the peptidase U48 family.</text>
</comment>
<protein>
    <recommendedName>
        <fullName evidence="10">intramembrane prenyl-peptidase Rce1</fullName>
        <ecNumber evidence="10">3.4.26.1</ecNumber>
    </recommendedName>
</protein>
<gene>
    <name evidence="13" type="ORF">PAXINDRAFT_169365</name>
</gene>
<dbReference type="EMBL" id="KN819339">
    <property type="protein sequence ID" value="KIJ14939.1"/>
    <property type="molecule type" value="Genomic_DNA"/>
</dbReference>
<keyword evidence="6" id="KW-0256">Endoplasmic reticulum</keyword>
<keyword evidence="7 11" id="KW-1133">Transmembrane helix</keyword>
<feature type="transmembrane region" description="Helical" evidence="11">
    <location>
        <begin position="115"/>
        <end position="135"/>
    </location>
</feature>
<dbReference type="PANTHER" id="PTHR13046:SF0">
    <property type="entry name" value="CAAX PRENYL PROTEASE 2"/>
    <property type="match status" value="1"/>
</dbReference>
<dbReference type="OrthoDB" id="271604at2759"/>
<dbReference type="AlphaFoldDB" id="A0A0C9SYC5"/>
<dbReference type="PANTHER" id="PTHR13046">
    <property type="entry name" value="PROTEASE U48 CAAX PRENYL PROTEASE RCE1"/>
    <property type="match status" value="1"/>
</dbReference>
<dbReference type="HOGENOM" id="CLU_049909_1_0_1"/>
<dbReference type="GO" id="GO:0004222">
    <property type="term" value="F:metalloendopeptidase activity"/>
    <property type="evidence" value="ECO:0007669"/>
    <property type="project" value="InterPro"/>
</dbReference>
<feature type="transmembrane region" description="Helical" evidence="11">
    <location>
        <begin position="12"/>
        <end position="29"/>
    </location>
</feature>
<comment type="catalytic activity">
    <reaction evidence="9">
        <text>Hydrolyzes the peptide bond -P2-(S-farnesyl or geranylgeranyl)C-P1'-P2'-P3'-COOH where P1' and P2' are amino acids with aliphatic sidechains and P3' is any C-terminal residue.</text>
        <dbReference type="EC" id="3.4.26.1"/>
    </reaction>
</comment>
<dbReference type="Pfam" id="PF02517">
    <property type="entry name" value="Rce1-like"/>
    <property type="match status" value="1"/>
</dbReference>
<evidence type="ECO:0000256" key="2">
    <source>
        <dbReference type="ARBA" id="ARBA00006897"/>
    </source>
</evidence>
<keyword evidence="3" id="KW-0645">Protease</keyword>
<sequence>MIPTTSLPTSSAHIFATLFVTCYVGSIYVSKNARLSFSKTEADLDYGYTRPKELNERWRDDPDVIRARLVAVSIATLLCCAIVFGLMTTVSGNGNDQLTASQLTGIYLGFTPTKILPHLVTPVLFLGPLYGHFLLETLPYQSNWSFQDNGVSLLFSLTCMRNYIVAPITEEIVFRACVLTVYHLTQASRTRMIFLSPLLFGAAHIHHAWDTYNRYGRSPAALKRAVIGTAFQFTYTSVFGFYCSYLFLRTGSVFAPITAHVFCNIMGVPQPGYDISQRPDRKLAIIIAYFLGIFGFMFVLTRWTHTEGSLYWT</sequence>
<dbReference type="InterPro" id="IPR039731">
    <property type="entry name" value="Rce1"/>
</dbReference>
<evidence type="ECO:0000313" key="14">
    <source>
        <dbReference type="Proteomes" id="UP000053647"/>
    </source>
</evidence>
<evidence type="ECO:0000256" key="11">
    <source>
        <dbReference type="SAM" id="Phobius"/>
    </source>
</evidence>
<evidence type="ECO:0000256" key="4">
    <source>
        <dbReference type="ARBA" id="ARBA00022692"/>
    </source>
</evidence>
<feature type="transmembrane region" description="Helical" evidence="11">
    <location>
        <begin position="67"/>
        <end position="87"/>
    </location>
</feature>
<evidence type="ECO:0000256" key="10">
    <source>
        <dbReference type="ARBA" id="ARBA00049729"/>
    </source>
</evidence>
<evidence type="ECO:0000313" key="13">
    <source>
        <dbReference type="EMBL" id="KIJ14939.1"/>
    </source>
</evidence>
<organism evidence="13 14">
    <name type="scientific">Paxillus involutus ATCC 200175</name>
    <dbReference type="NCBI Taxonomy" id="664439"/>
    <lineage>
        <taxon>Eukaryota</taxon>
        <taxon>Fungi</taxon>
        <taxon>Dikarya</taxon>
        <taxon>Basidiomycota</taxon>
        <taxon>Agaricomycotina</taxon>
        <taxon>Agaricomycetes</taxon>
        <taxon>Agaricomycetidae</taxon>
        <taxon>Boletales</taxon>
        <taxon>Paxilineae</taxon>
        <taxon>Paxillaceae</taxon>
        <taxon>Paxillus</taxon>
    </lineage>
</organism>
<keyword evidence="5" id="KW-0378">Hydrolase</keyword>
<dbReference type="GO" id="GO:0071586">
    <property type="term" value="P:CAAX-box protein processing"/>
    <property type="evidence" value="ECO:0007669"/>
    <property type="project" value="InterPro"/>
</dbReference>
<evidence type="ECO:0000256" key="5">
    <source>
        <dbReference type="ARBA" id="ARBA00022801"/>
    </source>
</evidence>
<reference evidence="14" key="2">
    <citation type="submission" date="2015-01" db="EMBL/GenBank/DDBJ databases">
        <title>Evolutionary Origins and Diversification of the Mycorrhizal Mutualists.</title>
        <authorList>
            <consortium name="DOE Joint Genome Institute"/>
            <consortium name="Mycorrhizal Genomics Consortium"/>
            <person name="Kohler A."/>
            <person name="Kuo A."/>
            <person name="Nagy L.G."/>
            <person name="Floudas D."/>
            <person name="Copeland A."/>
            <person name="Barry K.W."/>
            <person name="Cichocki N."/>
            <person name="Veneault-Fourrey C."/>
            <person name="LaButti K."/>
            <person name="Lindquist E.A."/>
            <person name="Lipzen A."/>
            <person name="Lundell T."/>
            <person name="Morin E."/>
            <person name="Murat C."/>
            <person name="Riley R."/>
            <person name="Ohm R."/>
            <person name="Sun H."/>
            <person name="Tunlid A."/>
            <person name="Henrissat B."/>
            <person name="Grigoriev I.V."/>
            <person name="Hibbett D.S."/>
            <person name="Martin F."/>
        </authorList>
    </citation>
    <scope>NUCLEOTIDE SEQUENCE [LARGE SCALE GENOMIC DNA]</scope>
    <source>
        <strain evidence="14">ATCC 200175</strain>
    </source>
</reference>
<evidence type="ECO:0000256" key="7">
    <source>
        <dbReference type="ARBA" id="ARBA00022989"/>
    </source>
</evidence>
<evidence type="ECO:0000256" key="3">
    <source>
        <dbReference type="ARBA" id="ARBA00022670"/>
    </source>
</evidence>
<reference evidence="13 14" key="1">
    <citation type="submission" date="2014-06" db="EMBL/GenBank/DDBJ databases">
        <authorList>
            <consortium name="DOE Joint Genome Institute"/>
            <person name="Kuo A."/>
            <person name="Kohler A."/>
            <person name="Nagy L.G."/>
            <person name="Floudas D."/>
            <person name="Copeland A."/>
            <person name="Barry K.W."/>
            <person name="Cichocki N."/>
            <person name="Veneault-Fourrey C."/>
            <person name="LaButti K."/>
            <person name="Lindquist E.A."/>
            <person name="Lipzen A."/>
            <person name="Lundell T."/>
            <person name="Morin E."/>
            <person name="Murat C."/>
            <person name="Sun H."/>
            <person name="Tunlid A."/>
            <person name="Henrissat B."/>
            <person name="Grigoriev I.V."/>
            <person name="Hibbett D.S."/>
            <person name="Martin F."/>
            <person name="Nordberg H.P."/>
            <person name="Cantor M.N."/>
            <person name="Hua S.X."/>
        </authorList>
    </citation>
    <scope>NUCLEOTIDE SEQUENCE [LARGE SCALE GENOMIC DNA]</scope>
    <source>
        <strain evidence="13 14">ATCC 200175</strain>
    </source>
</reference>
<feature type="transmembrane region" description="Helical" evidence="11">
    <location>
        <begin position="229"/>
        <end position="248"/>
    </location>
</feature>
<evidence type="ECO:0000256" key="8">
    <source>
        <dbReference type="ARBA" id="ARBA00023136"/>
    </source>
</evidence>
<dbReference type="Proteomes" id="UP000053647">
    <property type="component" value="Unassembled WGS sequence"/>
</dbReference>
<dbReference type="GO" id="GO:0005789">
    <property type="term" value="C:endoplasmic reticulum membrane"/>
    <property type="evidence" value="ECO:0007669"/>
    <property type="project" value="UniProtKB-SubCell"/>
</dbReference>
<proteinExistence type="inferred from homology"/>
<feature type="domain" description="CAAX prenyl protease 2/Lysostaphin resistance protein A-like" evidence="12">
    <location>
        <begin position="157"/>
        <end position="266"/>
    </location>
</feature>
<dbReference type="InterPro" id="IPR003675">
    <property type="entry name" value="Rce1/LyrA-like_dom"/>
</dbReference>
<comment type="subcellular location">
    <subcellularLocation>
        <location evidence="1">Endoplasmic reticulum membrane</location>
        <topology evidence="1">Multi-pass membrane protein</topology>
    </subcellularLocation>
</comment>
<evidence type="ECO:0000256" key="6">
    <source>
        <dbReference type="ARBA" id="ARBA00022824"/>
    </source>
</evidence>
<name>A0A0C9SYC5_PAXIN</name>
<feature type="transmembrane region" description="Helical" evidence="11">
    <location>
        <begin position="192"/>
        <end position="209"/>
    </location>
</feature>
<keyword evidence="14" id="KW-1185">Reference proteome</keyword>
<feature type="transmembrane region" description="Helical" evidence="11">
    <location>
        <begin position="283"/>
        <end position="303"/>
    </location>
</feature>
<accession>A0A0C9SYC5</accession>